<evidence type="ECO:0000256" key="20">
    <source>
        <dbReference type="ARBA" id="ARBA00048399"/>
    </source>
</evidence>
<dbReference type="GO" id="GO:0031966">
    <property type="term" value="C:mitochondrial membrane"/>
    <property type="evidence" value="ECO:0007669"/>
    <property type="project" value="UniProtKB-SubCell"/>
</dbReference>
<dbReference type="GO" id="GO:0033539">
    <property type="term" value="P:fatty acid beta-oxidation using acyl-CoA dehydrogenase"/>
    <property type="evidence" value="ECO:0007669"/>
    <property type="project" value="TreeGrafter"/>
</dbReference>
<dbReference type="CDD" id="cd05154">
    <property type="entry name" value="ACAD10_11_N-like"/>
    <property type="match status" value="1"/>
</dbReference>
<dbReference type="EMBL" id="CAKLBY020000086">
    <property type="protein sequence ID" value="CAK7925359.1"/>
    <property type="molecule type" value="Genomic_DNA"/>
</dbReference>
<dbReference type="SUPFAM" id="SSF47203">
    <property type="entry name" value="Acyl-CoA dehydrogenase C-terminal domain-like"/>
    <property type="match status" value="1"/>
</dbReference>
<evidence type="ECO:0000256" key="3">
    <source>
        <dbReference type="ARBA" id="ARBA00004325"/>
    </source>
</evidence>
<evidence type="ECO:0000256" key="11">
    <source>
        <dbReference type="ARBA" id="ARBA00023098"/>
    </source>
</evidence>
<comment type="similarity">
    <text evidence="5">Belongs to the acyl-CoA dehydrogenase family.</text>
</comment>
<evidence type="ECO:0000256" key="4">
    <source>
        <dbReference type="ARBA" id="ARBA00005005"/>
    </source>
</evidence>
<evidence type="ECO:0000256" key="12">
    <source>
        <dbReference type="ARBA" id="ARBA00023136"/>
    </source>
</evidence>
<evidence type="ECO:0000256" key="1">
    <source>
        <dbReference type="ARBA" id="ARBA00001974"/>
    </source>
</evidence>
<sequence>MTIQDVRQALDAPALTKYIQSQLGASHGPIAAITQFQHGQSNPTYLVTMADSKAKWVLRKKPHGHLLPSAHAVEREFRVLQALEHSGVPVPRTVLLCEDPDVIGTTFYLMEYVPGRIFQDPSLPGVKPMYRYAMYSSALDALAKLHGVDYKAVGLADFGKPEKYCHRVVARWSRQVQGGRKVLAQAGVKENEKMVQLQHWLEQQSDEAEKATVKLNGDGGAACLVHGDFRLDNVVFHPTEPRVLAILDWELCTVGNPFADVATLASAYRLPMDNSNTIMTPGLSDAPLKKLGIPLEYDLLLGYCRRARRYPLPTRTWNFFIGMVVYRFAAISHGVYARALLGNASSANAMCAITTMDRLLALSDVIMDASADIYPDPELALTLPFLIRPHALLVYKKLRKFCQTRVYPAEHVHLDQIAKAREDGCVWNVVPSITEELKAEAKALGLWNLFLPPCVIPALDGKGPDAKYGGDLTNLEYGLMCEVMGRSIMLAPEVFNCSAPDSGNMEILARFCTTEQKHRWLVPLLNGEIRSCFAMTEKRVASSDATNIETSLVRDEEHQEYVINGHKFYISGAGDPRCKLIVLMGKHAERAHESAFKQQSIILVPMDTPGVHVVRPMHVFGYDDAPHGHMEMVFKDVRVPFGNLLLGEGRGFDIAQARLGPGRIHHCMRTIGAAERCLELMVQRAKTRVAFKQLLAENSLVCSQIAMSRCELDSARLLTLQAAHQMDTHGNKVAQQAIAMIKIVAPAMALNVCDRAIQLHGAAGVSQDFILAYLYAALRTLRIADGPDEVHMRTIAKLELSQSKL</sequence>
<keyword evidence="7" id="KW-0285">Flavoprotein</keyword>
<evidence type="ECO:0000256" key="13">
    <source>
        <dbReference type="ARBA" id="ARBA00023140"/>
    </source>
</evidence>
<protein>
    <recommendedName>
        <fullName evidence="14">Acyl-CoA dehydrogenase family member 11</fullName>
    </recommendedName>
</protein>
<dbReference type="InterPro" id="IPR041726">
    <property type="entry name" value="ACAD10_11_N"/>
</dbReference>
<feature type="domain" description="Aminoglycoside phosphotransferase" evidence="23">
    <location>
        <begin position="33"/>
        <end position="269"/>
    </location>
</feature>
<dbReference type="InterPro" id="IPR013786">
    <property type="entry name" value="AcylCoA_DH/ox_N"/>
</dbReference>
<comment type="catalytic activity">
    <reaction evidence="16">
        <text>a 2,3-saturated acyl-CoA + oxidized [electron-transfer flavoprotein] + H(+) = a (2E)-enoyl-CoA + reduced [electron-transfer flavoprotein]</text>
        <dbReference type="Rhea" id="RHEA:44704"/>
        <dbReference type="Rhea" id="RHEA-COMP:10685"/>
        <dbReference type="Rhea" id="RHEA-COMP:10686"/>
        <dbReference type="ChEBI" id="CHEBI:15378"/>
        <dbReference type="ChEBI" id="CHEBI:57692"/>
        <dbReference type="ChEBI" id="CHEBI:58307"/>
        <dbReference type="ChEBI" id="CHEBI:58856"/>
        <dbReference type="ChEBI" id="CHEBI:65111"/>
    </reaction>
    <physiologicalReaction direction="left-to-right" evidence="16">
        <dbReference type="Rhea" id="RHEA:44705"/>
    </physiologicalReaction>
</comment>
<reference evidence="26" key="1">
    <citation type="submission" date="2024-01" db="EMBL/GenBank/DDBJ databases">
        <authorList>
            <person name="Webb A."/>
        </authorList>
    </citation>
    <scope>NUCLEOTIDE SEQUENCE</scope>
    <source>
        <strain evidence="26">Pm1</strain>
    </source>
</reference>
<dbReference type="Gene3D" id="1.20.140.10">
    <property type="entry name" value="Butyryl-CoA Dehydrogenase, subunit A, domain 3"/>
    <property type="match status" value="1"/>
</dbReference>
<feature type="domain" description="Acyl-CoA oxidase/dehydrogenase middle" evidence="24">
    <location>
        <begin position="532"/>
        <end position="637"/>
    </location>
</feature>
<comment type="caution">
    <text evidence="26">The sequence shown here is derived from an EMBL/GenBank/DDBJ whole genome shotgun (WGS) entry which is preliminary data.</text>
</comment>
<evidence type="ECO:0000256" key="8">
    <source>
        <dbReference type="ARBA" id="ARBA00022827"/>
    </source>
</evidence>
<dbReference type="InterPro" id="IPR009100">
    <property type="entry name" value="AcylCoA_DH/oxidase_NM_dom_sf"/>
</dbReference>
<evidence type="ECO:0000256" key="10">
    <source>
        <dbReference type="ARBA" id="ARBA00023002"/>
    </source>
</evidence>
<dbReference type="GO" id="GO:0005777">
    <property type="term" value="C:peroxisome"/>
    <property type="evidence" value="ECO:0007669"/>
    <property type="project" value="UniProtKB-SubCell"/>
</dbReference>
<evidence type="ECO:0000259" key="22">
    <source>
        <dbReference type="Pfam" id="PF00441"/>
    </source>
</evidence>
<keyword evidence="8" id="KW-0274">FAD</keyword>
<keyword evidence="10" id="KW-0560">Oxidoreductase</keyword>
<evidence type="ECO:0000313" key="26">
    <source>
        <dbReference type="EMBL" id="CAK7925359.1"/>
    </source>
</evidence>
<comment type="subcellular location">
    <subcellularLocation>
        <location evidence="3">Mitochondrion membrane</location>
    </subcellularLocation>
    <subcellularLocation>
        <location evidence="2">Peroxisome</location>
    </subcellularLocation>
</comment>
<proteinExistence type="inferred from homology"/>
<comment type="pathway">
    <text evidence="4">Lipid metabolism; fatty acid beta-oxidation.</text>
</comment>
<keyword evidence="13" id="KW-0576">Peroxisome</keyword>
<dbReference type="Gene3D" id="3.90.1200.10">
    <property type="match status" value="1"/>
</dbReference>
<gene>
    <name evidence="26" type="ORF">PM001_LOCUS10509</name>
</gene>
<name>A0AAV1TSJ3_9STRA</name>
<keyword evidence="11" id="KW-0443">Lipid metabolism</keyword>
<comment type="subunit">
    <text evidence="6">Homodimer.</text>
</comment>
<evidence type="ECO:0000259" key="23">
    <source>
        <dbReference type="Pfam" id="PF01636"/>
    </source>
</evidence>
<dbReference type="SUPFAM" id="SSF56112">
    <property type="entry name" value="Protein kinase-like (PK-like)"/>
    <property type="match status" value="1"/>
</dbReference>
<dbReference type="PANTHER" id="PTHR48083">
    <property type="entry name" value="MEDIUM-CHAIN SPECIFIC ACYL-COA DEHYDROGENASE, MITOCHONDRIAL-RELATED"/>
    <property type="match status" value="1"/>
</dbReference>
<dbReference type="Gene3D" id="3.30.200.20">
    <property type="entry name" value="Phosphorylase Kinase, domain 1"/>
    <property type="match status" value="1"/>
</dbReference>
<evidence type="ECO:0000256" key="6">
    <source>
        <dbReference type="ARBA" id="ARBA00011738"/>
    </source>
</evidence>
<dbReference type="PANTHER" id="PTHR48083:SF13">
    <property type="entry name" value="ACYL-COA DEHYDROGENASE FAMILY MEMBER 11"/>
    <property type="match status" value="1"/>
</dbReference>
<organism evidence="26 27">
    <name type="scientific">Peronospora matthiolae</name>
    <dbReference type="NCBI Taxonomy" id="2874970"/>
    <lineage>
        <taxon>Eukaryota</taxon>
        <taxon>Sar</taxon>
        <taxon>Stramenopiles</taxon>
        <taxon>Oomycota</taxon>
        <taxon>Peronosporomycetes</taxon>
        <taxon>Peronosporales</taxon>
        <taxon>Peronosporaceae</taxon>
        <taxon>Peronospora</taxon>
    </lineage>
</organism>
<dbReference type="InterPro" id="IPR037069">
    <property type="entry name" value="AcylCoA_DH/ox_N_sf"/>
</dbReference>
<accession>A0AAV1TSJ3</accession>
<keyword evidence="9" id="KW-0276">Fatty acid metabolism</keyword>
<evidence type="ECO:0000256" key="19">
    <source>
        <dbReference type="ARBA" id="ARBA00048395"/>
    </source>
</evidence>
<evidence type="ECO:0000256" key="9">
    <source>
        <dbReference type="ARBA" id="ARBA00022832"/>
    </source>
</evidence>
<dbReference type="Pfam" id="PF02770">
    <property type="entry name" value="Acyl-CoA_dh_M"/>
    <property type="match status" value="1"/>
</dbReference>
<dbReference type="Proteomes" id="UP001162060">
    <property type="component" value="Unassembled WGS sequence"/>
</dbReference>
<dbReference type="Pfam" id="PF00441">
    <property type="entry name" value="Acyl-CoA_dh_1"/>
    <property type="match status" value="1"/>
</dbReference>
<dbReference type="Gene3D" id="1.10.540.10">
    <property type="entry name" value="Acyl-CoA dehydrogenase/oxidase, N-terminal domain"/>
    <property type="match status" value="1"/>
</dbReference>
<dbReference type="InterPro" id="IPR009075">
    <property type="entry name" value="AcylCo_DH/oxidase_C"/>
</dbReference>
<evidence type="ECO:0000256" key="7">
    <source>
        <dbReference type="ARBA" id="ARBA00022630"/>
    </source>
</evidence>
<dbReference type="InterPro" id="IPR050741">
    <property type="entry name" value="Acyl-CoA_dehydrogenase"/>
</dbReference>
<comment type="catalytic activity">
    <reaction evidence="19">
        <text>tricosanoyl-CoA + oxidized [electron-transfer flavoprotein] + H(+) = (2E)-tricosenoyl-CoA + reduced [electron-transfer flavoprotein]</text>
        <dbReference type="Rhea" id="RHEA:48220"/>
        <dbReference type="Rhea" id="RHEA-COMP:10685"/>
        <dbReference type="Rhea" id="RHEA-COMP:10686"/>
        <dbReference type="ChEBI" id="CHEBI:15378"/>
        <dbReference type="ChEBI" id="CHEBI:57692"/>
        <dbReference type="ChEBI" id="CHEBI:58307"/>
        <dbReference type="ChEBI" id="CHEBI:90118"/>
        <dbReference type="ChEBI" id="CHEBI:90119"/>
    </reaction>
    <physiologicalReaction direction="left-to-right" evidence="19">
        <dbReference type="Rhea" id="RHEA:48221"/>
    </physiologicalReaction>
</comment>
<comment type="catalytic activity">
    <reaction evidence="20">
        <text>hexacosanoyl-CoA + oxidized [electron-transfer flavoprotein] + H(+) = (2E)-hexacosenoyl-CoA + reduced [electron-transfer flavoprotein]</text>
        <dbReference type="Rhea" id="RHEA:48216"/>
        <dbReference type="Rhea" id="RHEA-COMP:10685"/>
        <dbReference type="Rhea" id="RHEA-COMP:10686"/>
        <dbReference type="ChEBI" id="CHEBI:15378"/>
        <dbReference type="ChEBI" id="CHEBI:57692"/>
        <dbReference type="ChEBI" id="CHEBI:58307"/>
        <dbReference type="ChEBI" id="CHEBI:64868"/>
        <dbReference type="ChEBI" id="CHEBI:74281"/>
    </reaction>
    <physiologicalReaction direction="left-to-right" evidence="20">
        <dbReference type="Rhea" id="RHEA:48217"/>
    </physiologicalReaction>
</comment>
<evidence type="ECO:0000256" key="17">
    <source>
        <dbReference type="ARBA" id="ARBA00048020"/>
    </source>
</evidence>
<evidence type="ECO:0000256" key="2">
    <source>
        <dbReference type="ARBA" id="ARBA00004275"/>
    </source>
</evidence>
<comment type="catalytic activity">
    <reaction evidence="21">
        <text>eicosanoyl-CoA + oxidized [electron-transfer flavoprotein] + H(+) = (2E)-eicosenoyl-CoA + reduced [electron-transfer flavoprotein]</text>
        <dbReference type="Rhea" id="RHEA:47236"/>
        <dbReference type="Rhea" id="RHEA-COMP:10685"/>
        <dbReference type="Rhea" id="RHEA-COMP:10686"/>
        <dbReference type="ChEBI" id="CHEBI:15378"/>
        <dbReference type="ChEBI" id="CHEBI:57380"/>
        <dbReference type="ChEBI" id="CHEBI:57692"/>
        <dbReference type="ChEBI" id="CHEBI:58307"/>
        <dbReference type="ChEBI" id="CHEBI:74691"/>
    </reaction>
    <physiologicalReaction direction="left-to-right" evidence="21">
        <dbReference type="Rhea" id="RHEA:47237"/>
    </physiologicalReaction>
</comment>
<dbReference type="InterPro" id="IPR046373">
    <property type="entry name" value="Acyl-CoA_Oxase/DH_mid-dom_sf"/>
</dbReference>
<keyword evidence="12" id="KW-0472">Membrane</keyword>
<evidence type="ECO:0000256" key="21">
    <source>
        <dbReference type="ARBA" id="ARBA00049140"/>
    </source>
</evidence>
<comment type="catalytic activity">
    <reaction evidence="18">
        <text>tetracosanoyl-CoA + oxidized [electron-transfer flavoprotein] + H(+) = (2E)-tetracosenoyl-CoA + reduced [electron-transfer flavoprotein]</text>
        <dbReference type="Rhea" id="RHEA:47232"/>
        <dbReference type="Rhea" id="RHEA-COMP:10685"/>
        <dbReference type="Rhea" id="RHEA-COMP:10686"/>
        <dbReference type="ChEBI" id="CHEBI:15378"/>
        <dbReference type="ChEBI" id="CHEBI:57692"/>
        <dbReference type="ChEBI" id="CHEBI:58307"/>
        <dbReference type="ChEBI" id="CHEBI:65052"/>
        <dbReference type="ChEBI" id="CHEBI:74693"/>
    </reaction>
    <physiologicalReaction direction="left-to-right" evidence="18">
        <dbReference type="Rhea" id="RHEA:47233"/>
    </physiologicalReaction>
</comment>
<evidence type="ECO:0000259" key="25">
    <source>
        <dbReference type="Pfam" id="PF02771"/>
    </source>
</evidence>
<evidence type="ECO:0000256" key="15">
    <source>
        <dbReference type="ARBA" id="ARBA00046026"/>
    </source>
</evidence>
<dbReference type="InterPro" id="IPR002575">
    <property type="entry name" value="Aminoglycoside_PTrfase"/>
</dbReference>
<feature type="domain" description="Acyl-CoA dehydrogenase/oxidase N-terminal" evidence="25">
    <location>
        <begin position="435"/>
        <end position="528"/>
    </location>
</feature>
<dbReference type="InterPro" id="IPR036250">
    <property type="entry name" value="AcylCo_DH-like_C"/>
</dbReference>
<evidence type="ECO:0000256" key="14">
    <source>
        <dbReference type="ARBA" id="ARBA00040622"/>
    </source>
</evidence>
<dbReference type="Pfam" id="PF02771">
    <property type="entry name" value="Acyl-CoA_dh_N"/>
    <property type="match status" value="1"/>
</dbReference>
<dbReference type="GO" id="GO:0003995">
    <property type="term" value="F:acyl-CoA dehydrogenase activity"/>
    <property type="evidence" value="ECO:0007669"/>
    <property type="project" value="TreeGrafter"/>
</dbReference>
<evidence type="ECO:0000256" key="18">
    <source>
        <dbReference type="ARBA" id="ARBA00048086"/>
    </source>
</evidence>
<dbReference type="Pfam" id="PF01636">
    <property type="entry name" value="APH"/>
    <property type="match status" value="1"/>
</dbReference>
<dbReference type="GO" id="GO:0050660">
    <property type="term" value="F:flavin adenine dinucleotide binding"/>
    <property type="evidence" value="ECO:0007669"/>
    <property type="project" value="InterPro"/>
</dbReference>
<evidence type="ECO:0000256" key="16">
    <source>
        <dbReference type="ARBA" id="ARBA00047443"/>
    </source>
</evidence>
<dbReference type="FunFam" id="2.40.110.10:FF:000002">
    <property type="entry name" value="Acyl-CoA dehydrogenase fadE12"/>
    <property type="match status" value="1"/>
</dbReference>
<dbReference type="Gene3D" id="2.40.110.10">
    <property type="entry name" value="Butyryl-CoA Dehydrogenase, subunit A, domain 2"/>
    <property type="match status" value="1"/>
</dbReference>
<dbReference type="InterPro" id="IPR006091">
    <property type="entry name" value="Acyl-CoA_Oxase/DH_mid-dom"/>
</dbReference>
<comment type="function">
    <text evidence="15">Acyl-CoA dehydrogenase, that exhibits maximal activity towards saturated C22-CoA. Probably participates in beta-oxydation and energy production but could also play a role in the metabolism of specific fatty acids to control fatty acids composition of cellular lipids in brain.</text>
</comment>
<evidence type="ECO:0000256" key="5">
    <source>
        <dbReference type="ARBA" id="ARBA00009347"/>
    </source>
</evidence>
<feature type="domain" description="Acyl-CoA dehydrogenase/oxidase C-terminal" evidence="22">
    <location>
        <begin position="649"/>
        <end position="797"/>
    </location>
</feature>
<dbReference type="InterPro" id="IPR011009">
    <property type="entry name" value="Kinase-like_dom_sf"/>
</dbReference>
<comment type="catalytic activity">
    <reaction evidence="17">
        <text>docosanoyl-CoA + oxidized [electron-transfer flavoprotein] + H(+) = (2E)-docosenoyl-CoA + reduced [electron-transfer flavoprotein]</text>
        <dbReference type="Rhea" id="RHEA:47228"/>
        <dbReference type="Rhea" id="RHEA-COMP:10685"/>
        <dbReference type="Rhea" id="RHEA-COMP:10686"/>
        <dbReference type="ChEBI" id="CHEBI:15378"/>
        <dbReference type="ChEBI" id="CHEBI:57692"/>
        <dbReference type="ChEBI" id="CHEBI:58307"/>
        <dbReference type="ChEBI" id="CHEBI:65059"/>
        <dbReference type="ChEBI" id="CHEBI:74692"/>
    </reaction>
    <physiologicalReaction direction="left-to-right" evidence="17">
        <dbReference type="Rhea" id="RHEA:47229"/>
    </physiologicalReaction>
</comment>
<dbReference type="AlphaFoldDB" id="A0AAV1TSJ3"/>
<comment type="cofactor">
    <cofactor evidence="1">
        <name>FAD</name>
        <dbReference type="ChEBI" id="CHEBI:57692"/>
    </cofactor>
</comment>
<evidence type="ECO:0000259" key="24">
    <source>
        <dbReference type="Pfam" id="PF02770"/>
    </source>
</evidence>
<dbReference type="SUPFAM" id="SSF56645">
    <property type="entry name" value="Acyl-CoA dehydrogenase NM domain-like"/>
    <property type="match status" value="1"/>
</dbReference>
<evidence type="ECO:0000313" key="27">
    <source>
        <dbReference type="Proteomes" id="UP001162060"/>
    </source>
</evidence>